<dbReference type="GO" id="GO:0005576">
    <property type="term" value="C:extracellular region"/>
    <property type="evidence" value="ECO:0007669"/>
    <property type="project" value="UniProtKB-SubCell"/>
</dbReference>
<dbReference type="PROSITE" id="PS50240">
    <property type="entry name" value="TRYPSIN_DOM"/>
    <property type="match status" value="1"/>
</dbReference>
<reference evidence="10" key="2">
    <citation type="submission" date="2020-05" db="UniProtKB">
        <authorList>
            <consortium name="EnsemblMetazoa"/>
        </authorList>
    </citation>
    <scope>IDENTIFICATION</scope>
    <source>
        <strain evidence="10">ACHKN1017</strain>
    </source>
</reference>
<evidence type="ECO:0000256" key="3">
    <source>
        <dbReference type="ARBA" id="ARBA00022588"/>
    </source>
</evidence>
<dbReference type="SMART" id="SM00020">
    <property type="entry name" value="Tryp_SPc"/>
    <property type="match status" value="1"/>
</dbReference>
<dbReference type="InterPro" id="IPR051333">
    <property type="entry name" value="CLIP_Serine_Protease"/>
</dbReference>
<dbReference type="STRING" id="43041.A0A182KEZ5"/>
<dbReference type="CDD" id="cd00190">
    <property type="entry name" value="Tryp_SPc"/>
    <property type="match status" value="1"/>
</dbReference>
<feature type="domain" description="Peptidase S1" evidence="9">
    <location>
        <begin position="96"/>
        <end position="306"/>
    </location>
</feature>
<dbReference type="SUPFAM" id="SSF50494">
    <property type="entry name" value="Trypsin-like serine proteases"/>
    <property type="match status" value="2"/>
</dbReference>
<dbReference type="EnsemblMetazoa" id="ACHR009334-RA">
    <property type="protein sequence ID" value="ACHR009334-PA"/>
    <property type="gene ID" value="ACHR009334"/>
</dbReference>
<dbReference type="Proteomes" id="UP000075881">
    <property type="component" value="Unassembled WGS sequence"/>
</dbReference>
<comment type="similarity">
    <text evidence="8">Belongs to the peptidase S1 family. CLIP subfamily.</text>
</comment>
<dbReference type="InterPro" id="IPR001254">
    <property type="entry name" value="Trypsin_dom"/>
</dbReference>
<keyword evidence="11" id="KW-1185">Reference proteome</keyword>
<keyword evidence="5" id="KW-0391">Immunity</keyword>
<dbReference type="GO" id="GO:0045087">
    <property type="term" value="P:innate immune response"/>
    <property type="evidence" value="ECO:0007669"/>
    <property type="project" value="UniProtKB-KW"/>
</dbReference>
<dbReference type="GO" id="GO:0004252">
    <property type="term" value="F:serine-type endopeptidase activity"/>
    <property type="evidence" value="ECO:0007669"/>
    <property type="project" value="InterPro"/>
</dbReference>
<dbReference type="InterPro" id="IPR018114">
    <property type="entry name" value="TRYPSIN_HIS"/>
</dbReference>
<dbReference type="FunFam" id="2.40.10.10:FF:000028">
    <property type="entry name" value="Serine protease easter"/>
    <property type="match status" value="1"/>
</dbReference>
<evidence type="ECO:0000256" key="6">
    <source>
        <dbReference type="ARBA" id="ARBA00023157"/>
    </source>
</evidence>
<sequence>MLKRGTITLLGLLLVIVSSADRWVVLAFRKSFEELSVHTLPDSGSLEDCSLRLQKLAHDEPPAAPLEEFPSYSREFAHLAAIGWKSKSGAEIEWRCSGSLIAENFVLTAAHCTQDEGAEPTFVRLGDLDLYSTKDDRYVQQVEIAEIIRHPEFNFNSAYHDIALLRLKKSVTVTDFVTPACLYTNDSLTFDKLHAAGWDFYAEVSPPILTTPLNPINQDRCKFWYRDNKEAFRKGINRMLMCAGDEQLKSCPSDTGGPLQVQLLSSSRYTPFVVGVSALGVPCGATTPGVYAKVPHYILWIEAVTKLEYHPPDCTTALETHLTGKKGTVEANPLRAKLHVFKEFKCAVGKDGENVEWICGCTIVAQDFALTSARCVKDVDVDVVNYRNDWKKIDEVIFHPEYDRKTLYNDLALIRLQTDNR</sequence>
<organism evidence="10 11">
    <name type="scientific">Anopheles christyi</name>
    <dbReference type="NCBI Taxonomy" id="43041"/>
    <lineage>
        <taxon>Eukaryota</taxon>
        <taxon>Metazoa</taxon>
        <taxon>Ecdysozoa</taxon>
        <taxon>Arthropoda</taxon>
        <taxon>Hexapoda</taxon>
        <taxon>Insecta</taxon>
        <taxon>Pterygota</taxon>
        <taxon>Neoptera</taxon>
        <taxon>Endopterygota</taxon>
        <taxon>Diptera</taxon>
        <taxon>Nematocera</taxon>
        <taxon>Culicoidea</taxon>
        <taxon>Culicidae</taxon>
        <taxon>Anophelinae</taxon>
        <taxon>Anopheles</taxon>
    </lineage>
</organism>
<name>A0A182KEZ5_9DIPT</name>
<evidence type="ECO:0000256" key="7">
    <source>
        <dbReference type="ARBA" id="ARBA00023180"/>
    </source>
</evidence>
<evidence type="ECO:0000256" key="5">
    <source>
        <dbReference type="ARBA" id="ARBA00022859"/>
    </source>
</evidence>
<evidence type="ECO:0000256" key="1">
    <source>
        <dbReference type="ARBA" id="ARBA00004613"/>
    </source>
</evidence>
<dbReference type="Gene3D" id="2.40.10.10">
    <property type="entry name" value="Trypsin-like serine proteases"/>
    <property type="match status" value="3"/>
</dbReference>
<dbReference type="PROSITE" id="PS00134">
    <property type="entry name" value="TRYPSIN_HIS"/>
    <property type="match status" value="1"/>
</dbReference>
<evidence type="ECO:0000259" key="9">
    <source>
        <dbReference type="PROSITE" id="PS50240"/>
    </source>
</evidence>
<protein>
    <recommendedName>
        <fullName evidence="9">Peptidase S1 domain-containing protein</fullName>
    </recommendedName>
</protein>
<keyword evidence="4" id="KW-0732">Signal</keyword>
<accession>A0A182KEZ5</accession>
<keyword evidence="7" id="KW-0325">Glycoprotein</keyword>
<evidence type="ECO:0000256" key="2">
    <source>
        <dbReference type="ARBA" id="ARBA00022525"/>
    </source>
</evidence>
<keyword evidence="2" id="KW-0964">Secreted</keyword>
<proteinExistence type="inferred from homology"/>
<evidence type="ECO:0000256" key="4">
    <source>
        <dbReference type="ARBA" id="ARBA00022729"/>
    </source>
</evidence>
<evidence type="ECO:0000256" key="8">
    <source>
        <dbReference type="ARBA" id="ARBA00024195"/>
    </source>
</evidence>
<dbReference type="InterPro" id="IPR009003">
    <property type="entry name" value="Peptidase_S1_PA"/>
</dbReference>
<reference evidence="11" key="1">
    <citation type="submission" date="2013-03" db="EMBL/GenBank/DDBJ databases">
        <title>The Genome Sequence of Anopheles christyi ACHKN1017.</title>
        <authorList>
            <consortium name="The Broad Institute Genomics Platform"/>
            <person name="Neafsey D.E."/>
            <person name="Besansky N."/>
            <person name="Walker B."/>
            <person name="Young S.K."/>
            <person name="Zeng Q."/>
            <person name="Gargeya S."/>
            <person name="Fitzgerald M."/>
            <person name="Haas B."/>
            <person name="Abouelleil A."/>
            <person name="Allen A.W."/>
            <person name="Alvarado L."/>
            <person name="Arachchi H.M."/>
            <person name="Berlin A.M."/>
            <person name="Chapman S.B."/>
            <person name="Gainer-Dewar J."/>
            <person name="Goldberg J."/>
            <person name="Griggs A."/>
            <person name="Gujja S."/>
            <person name="Hansen M."/>
            <person name="Howarth C."/>
            <person name="Imamovic A."/>
            <person name="Ireland A."/>
            <person name="Larimer J."/>
            <person name="McCowan C."/>
            <person name="Murphy C."/>
            <person name="Pearson M."/>
            <person name="Poon T.W."/>
            <person name="Priest M."/>
            <person name="Roberts A."/>
            <person name="Saif S."/>
            <person name="Shea T."/>
            <person name="Sisk P."/>
            <person name="Sykes S."/>
            <person name="Wortman J."/>
            <person name="Nusbaum C."/>
            <person name="Birren B."/>
        </authorList>
    </citation>
    <scope>NUCLEOTIDE SEQUENCE [LARGE SCALE GENOMIC DNA]</scope>
    <source>
        <strain evidence="11">ACHKN1017</strain>
    </source>
</reference>
<dbReference type="PANTHER" id="PTHR24260">
    <property type="match status" value="1"/>
</dbReference>
<keyword evidence="6" id="KW-1015">Disulfide bond</keyword>
<dbReference type="GO" id="GO:0006508">
    <property type="term" value="P:proteolysis"/>
    <property type="evidence" value="ECO:0007669"/>
    <property type="project" value="InterPro"/>
</dbReference>
<dbReference type="PRINTS" id="PR00722">
    <property type="entry name" value="CHYMOTRYPSIN"/>
</dbReference>
<dbReference type="PANTHER" id="PTHR24260:SF147">
    <property type="entry name" value="EG:BACR7A4.3 PROTEIN-RELATED"/>
    <property type="match status" value="1"/>
</dbReference>
<dbReference type="AlphaFoldDB" id="A0A182KEZ5"/>
<keyword evidence="3" id="KW-0399">Innate immunity</keyword>
<dbReference type="InterPro" id="IPR043504">
    <property type="entry name" value="Peptidase_S1_PA_chymotrypsin"/>
</dbReference>
<evidence type="ECO:0000313" key="11">
    <source>
        <dbReference type="Proteomes" id="UP000075881"/>
    </source>
</evidence>
<dbReference type="Pfam" id="PF00089">
    <property type="entry name" value="Trypsin"/>
    <property type="match status" value="2"/>
</dbReference>
<dbReference type="InterPro" id="IPR001314">
    <property type="entry name" value="Peptidase_S1A"/>
</dbReference>
<evidence type="ECO:0000313" key="10">
    <source>
        <dbReference type="EnsemblMetazoa" id="ACHR009334-PA"/>
    </source>
</evidence>
<comment type="subcellular location">
    <subcellularLocation>
        <location evidence="1">Secreted</location>
    </subcellularLocation>
</comment>
<dbReference type="VEuPathDB" id="VectorBase:ACHR009334"/>